<dbReference type="Gene3D" id="1.20.1080.10">
    <property type="entry name" value="Glycerol uptake facilitator protein"/>
    <property type="match status" value="1"/>
</dbReference>
<dbReference type="Proteomes" id="UP000594220">
    <property type="component" value="Unplaced"/>
</dbReference>
<feature type="transmembrane region" description="Helical" evidence="7">
    <location>
        <begin position="6"/>
        <end position="27"/>
    </location>
</feature>
<dbReference type="GO" id="GO:0140070">
    <property type="term" value="F:hydrogen peroxide channel activity"/>
    <property type="evidence" value="ECO:0007669"/>
    <property type="project" value="Ensembl"/>
</dbReference>
<dbReference type="PRINTS" id="PR02024">
    <property type="entry name" value="AQUAPORIN11"/>
</dbReference>
<proteinExistence type="inferred from homology"/>
<reference evidence="8" key="2">
    <citation type="submission" date="2025-09" db="UniProtKB">
        <authorList>
            <consortium name="Ensembl"/>
        </authorList>
    </citation>
    <scope>IDENTIFICATION</scope>
</reference>
<gene>
    <name evidence="8" type="primary">AQP11</name>
</gene>
<keyword evidence="4 7" id="KW-1133">Transmembrane helix</keyword>
<dbReference type="CTD" id="282679"/>
<dbReference type="InterPro" id="IPR051883">
    <property type="entry name" value="AQP11/12_channel"/>
</dbReference>
<accession>A0A7M4G208</accession>
<dbReference type="GO" id="GO:0006612">
    <property type="term" value="P:protein targeting to membrane"/>
    <property type="evidence" value="ECO:0007669"/>
    <property type="project" value="Ensembl"/>
</dbReference>
<dbReference type="GO" id="GO:0009986">
    <property type="term" value="C:cell surface"/>
    <property type="evidence" value="ECO:0007669"/>
    <property type="project" value="Ensembl"/>
</dbReference>
<evidence type="ECO:0000256" key="7">
    <source>
        <dbReference type="SAM" id="Phobius"/>
    </source>
</evidence>
<keyword evidence="3 6" id="KW-0812">Transmembrane</keyword>
<dbReference type="GeneTree" id="ENSGT00530000063816"/>
<evidence type="ECO:0000313" key="8">
    <source>
        <dbReference type="Ensembl" id="ENSCPRP00005023884.1"/>
    </source>
</evidence>
<dbReference type="OMA" id="CACSHEL"/>
<dbReference type="GO" id="GO:0032364">
    <property type="term" value="P:intracellular oxygen homeostasis"/>
    <property type="evidence" value="ECO:0007669"/>
    <property type="project" value="Ensembl"/>
</dbReference>
<dbReference type="GO" id="GO:0005886">
    <property type="term" value="C:plasma membrane"/>
    <property type="evidence" value="ECO:0007669"/>
    <property type="project" value="Ensembl"/>
</dbReference>
<evidence type="ECO:0000256" key="1">
    <source>
        <dbReference type="ARBA" id="ARBA00004141"/>
    </source>
</evidence>
<evidence type="ECO:0000313" key="9">
    <source>
        <dbReference type="Proteomes" id="UP000594220"/>
    </source>
</evidence>
<dbReference type="KEGG" id="cpoo:109306833"/>
<dbReference type="GO" id="GO:0015254">
    <property type="term" value="F:glycerol channel activity"/>
    <property type="evidence" value="ECO:0007669"/>
    <property type="project" value="Ensembl"/>
</dbReference>
<dbReference type="GO" id="GO:0005783">
    <property type="term" value="C:endoplasmic reticulum"/>
    <property type="evidence" value="ECO:0007669"/>
    <property type="project" value="Ensembl"/>
</dbReference>
<dbReference type="SUPFAM" id="SSF81338">
    <property type="entry name" value="Aquaporin-like"/>
    <property type="match status" value="1"/>
</dbReference>
<dbReference type="GO" id="GO:0050680">
    <property type="term" value="P:negative regulation of epithelial cell proliferation"/>
    <property type="evidence" value="ECO:0007669"/>
    <property type="project" value="Ensembl"/>
</dbReference>
<organism evidence="8 9">
    <name type="scientific">Crocodylus porosus</name>
    <name type="common">Saltwater crocodile</name>
    <name type="synonym">Estuarine crocodile</name>
    <dbReference type="NCBI Taxonomy" id="8502"/>
    <lineage>
        <taxon>Eukaryota</taxon>
        <taxon>Metazoa</taxon>
        <taxon>Chordata</taxon>
        <taxon>Craniata</taxon>
        <taxon>Vertebrata</taxon>
        <taxon>Euteleostomi</taxon>
        <taxon>Archelosauria</taxon>
        <taxon>Archosauria</taxon>
        <taxon>Crocodylia</taxon>
        <taxon>Longirostres</taxon>
        <taxon>Crocodylidae</taxon>
        <taxon>Crocodylus</taxon>
    </lineage>
</organism>
<dbReference type="GO" id="GO:0048388">
    <property type="term" value="P:endosomal lumen acidification"/>
    <property type="evidence" value="ECO:0007669"/>
    <property type="project" value="Ensembl"/>
</dbReference>
<dbReference type="InterPro" id="IPR023271">
    <property type="entry name" value="Aquaporin-like"/>
</dbReference>
<dbReference type="GO" id="GO:0051260">
    <property type="term" value="P:protein homooligomerization"/>
    <property type="evidence" value="ECO:0007669"/>
    <property type="project" value="Ensembl"/>
</dbReference>
<evidence type="ECO:0000256" key="3">
    <source>
        <dbReference type="ARBA" id="ARBA00022692"/>
    </source>
</evidence>
<dbReference type="GO" id="GO:0015250">
    <property type="term" value="F:water channel activity"/>
    <property type="evidence" value="ECO:0007669"/>
    <property type="project" value="Ensembl"/>
</dbReference>
<dbReference type="GO" id="GO:0008284">
    <property type="term" value="P:positive regulation of cell population proliferation"/>
    <property type="evidence" value="ECO:0007669"/>
    <property type="project" value="Ensembl"/>
</dbReference>
<dbReference type="InterPro" id="IPR016697">
    <property type="entry name" value="Aquaporin_11/12"/>
</dbReference>
<evidence type="ECO:0000256" key="4">
    <source>
        <dbReference type="ARBA" id="ARBA00022989"/>
    </source>
</evidence>
<keyword evidence="6" id="KW-0813">Transport</keyword>
<dbReference type="InterPro" id="IPR000425">
    <property type="entry name" value="MIP"/>
</dbReference>
<dbReference type="GeneID" id="109306833"/>
<dbReference type="GO" id="GO:0072014">
    <property type="term" value="P:proximal tubule development"/>
    <property type="evidence" value="ECO:0007669"/>
    <property type="project" value="Ensembl"/>
</dbReference>
<dbReference type="PANTHER" id="PTHR21191:SF7">
    <property type="entry name" value="AQUAPORIN-11"/>
    <property type="match status" value="1"/>
</dbReference>
<keyword evidence="9" id="KW-1185">Reference proteome</keyword>
<dbReference type="OrthoDB" id="9894770at2759"/>
<dbReference type="GO" id="GO:1904293">
    <property type="term" value="P:negative regulation of ERAD pathway"/>
    <property type="evidence" value="ECO:0007669"/>
    <property type="project" value="Ensembl"/>
</dbReference>
<keyword evidence="5 7" id="KW-0472">Membrane</keyword>
<dbReference type="Ensembl" id="ENSCPRT00005027880.1">
    <property type="protein sequence ID" value="ENSCPRP00005023884.1"/>
    <property type="gene ID" value="ENSCPRG00005016566.1"/>
</dbReference>
<evidence type="ECO:0000256" key="2">
    <source>
        <dbReference type="ARBA" id="ARBA00005900"/>
    </source>
</evidence>
<dbReference type="PANTHER" id="PTHR21191">
    <property type="entry name" value="AQUAPORIN"/>
    <property type="match status" value="1"/>
</dbReference>
<evidence type="ECO:0000256" key="5">
    <source>
        <dbReference type="ARBA" id="ARBA00023136"/>
    </source>
</evidence>
<reference evidence="8" key="1">
    <citation type="submission" date="2025-08" db="UniProtKB">
        <authorList>
            <consortium name="Ensembl"/>
        </authorList>
    </citation>
    <scope>IDENTIFICATION</scope>
</reference>
<sequence length="249" mass="26420">MVLGDAWLSVLLLAGTVLLAGGGRRLVGRHPARALLLEALGTFQVCACTHELRLLADTPPQPYGVLGLAYVLTVLHGLTLVGCTCNPCGTLQHVLGGGLTAQRGAVQLGAQLAGAGLARAYIRGLWGSSSSAAHAGALAEGCAHPMRTTGIQAFCIELLFSAVFQLTLLHIESVRPRLRVHLVALLITLLVYGGGNLTGAIFNPALAFSLHARCFHEKFWEYSLVYWIAPLLGTVFVAIVWGEILHLIF</sequence>
<feature type="transmembrane region" description="Helical" evidence="7">
    <location>
        <begin position="183"/>
        <end position="203"/>
    </location>
</feature>
<dbReference type="Pfam" id="PF00230">
    <property type="entry name" value="MIP"/>
    <property type="match status" value="1"/>
</dbReference>
<feature type="transmembrane region" description="Helical" evidence="7">
    <location>
        <begin position="224"/>
        <end position="248"/>
    </location>
</feature>
<dbReference type="PIRSF" id="PIRSF017529">
    <property type="entry name" value="Aquaporin_11/12"/>
    <property type="match status" value="1"/>
</dbReference>
<dbReference type="RefSeq" id="XP_019385984.1">
    <property type="nucleotide sequence ID" value="XM_019530439.1"/>
</dbReference>
<dbReference type="GO" id="GO:0009992">
    <property type="term" value="P:intracellular water homeostasis"/>
    <property type="evidence" value="ECO:0007669"/>
    <property type="project" value="Ensembl"/>
</dbReference>
<evidence type="ECO:0000256" key="6">
    <source>
        <dbReference type="RuleBase" id="RU000477"/>
    </source>
</evidence>
<dbReference type="AlphaFoldDB" id="A0A7M4G208"/>
<protein>
    <submittedName>
        <fullName evidence="8">Aquaporin 11</fullName>
    </submittedName>
</protein>
<dbReference type="InterPro" id="IPR023266">
    <property type="entry name" value="Aquaporin_11"/>
</dbReference>
<name>A0A7M4G208_CROPO</name>
<comment type="similarity">
    <text evidence="2">Belongs to the MIP/aquaporin (TC 1.A.8) family. AQP11/AQP12 subfamily.</text>
</comment>
<comment type="subcellular location">
    <subcellularLocation>
        <location evidence="1">Membrane</location>
        <topology evidence="1">Multi-pass membrane protein</topology>
    </subcellularLocation>
</comment>
<dbReference type="PRINTS" id="PR00783">
    <property type="entry name" value="MINTRINSICP"/>
</dbReference>